<name>A0A7D3XKP2_9BACT</name>
<feature type="domain" description="SbsA Ig-like" evidence="2">
    <location>
        <begin position="42"/>
        <end position="141"/>
    </location>
</feature>
<keyword evidence="1" id="KW-0732">Signal</keyword>
<dbReference type="AlphaFoldDB" id="A0A7D3XKP2"/>
<reference evidence="3 4" key="1">
    <citation type="submission" date="2019-07" db="EMBL/GenBank/DDBJ databases">
        <title>Thalassofilum flectens gen. nov., sp. nov., a novel moderate thermophilic anaerobe from a shallow sea hot spring in Kunashir Island (Russia), representing a new family in the order Bacteroidales, and proposal of Thalassofilacea fam. nov.</title>
        <authorList>
            <person name="Kochetkova T.V."/>
            <person name="Podosokorskaya O.A."/>
            <person name="Novikov A."/>
            <person name="Elcheninov A.G."/>
            <person name="Toshchakov S.V."/>
            <person name="Kublanov I.V."/>
        </authorList>
    </citation>
    <scope>NUCLEOTIDE SEQUENCE [LARGE SCALE GENOMIC DNA]</scope>
    <source>
        <strain evidence="3 4">38-H</strain>
    </source>
</reference>
<sequence>MKILKNIKVLKRIFVAIGSVVFLLLLFPRCAKVVSPTGGPKDTLPPVLINSIPKINSTNFNGDKIVLEFDEYIKPKELQQKLLVSPPLKNRPIPQLKGKKLVLELLDTLKPNATYTFYFSDAIRDNNEDNPINNFVFSFSTGNEIDTLVLKGTITDAFTNKPVENALVMLYDKALDTLPYTTLPLHIAKTDKDGKFTAVNLKPTSYKVVAITDKNSDYLYNQGKEFIAFYDSLLAASTQNDSAPAAIKMRMFTEELPNQILSGYDRPERYMLTLHFSRVPINGFKLHPIDSTSLTDWYIVEPDNNGDTLTLWISNSELAKRDTLMTILNYYKTDSLYRLLPQRDTLRFLYYETEKQKSTDDTLKKGFSLTTSIPGDKAVIPNIPVEFTLPKPALSVDSSKILIFNQTDSIVEPDVKLEADSINPRIYRFYKKWEVGKTYHMLVLPMAFTDIVTQTNDTLEVKVNGADPEKFGTLTLNLTGVKNKAVVELLNEKATKVIAAKIAKGNSFVKFDFIEPGKYQIRIIDDANGNGKWDTGNYMKHIQPERVFYYTDEKTKGVISIRANWDSELQYELKP</sequence>
<evidence type="ECO:0000313" key="4">
    <source>
        <dbReference type="Proteomes" id="UP000500961"/>
    </source>
</evidence>
<dbReference type="EMBL" id="CP041345">
    <property type="protein sequence ID" value="QKG78736.1"/>
    <property type="molecule type" value="Genomic_DNA"/>
</dbReference>
<evidence type="ECO:0000313" key="3">
    <source>
        <dbReference type="EMBL" id="QKG78736.1"/>
    </source>
</evidence>
<dbReference type="KEGG" id="ttz:FHG85_00120"/>
<accession>A0A7D3XKP2</accession>
<dbReference type="SUPFAM" id="SSF49464">
    <property type="entry name" value="Carboxypeptidase regulatory domain-like"/>
    <property type="match status" value="1"/>
</dbReference>
<evidence type="ECO:0000256" key="1">
    <source>
        <dbReference type="ARBA" id="ARBA00022729"/>
    </source>
</evidence>
<organism evidence="3 4">
    <name type="scientific">Tenuifilum thalassicum</name>
    <dbReference type="NCBI Taxonomy" id="2590900"/>
    <lineage>
        <taxon>Bacteria</taxon>
        <taxon>Pseudomonadati</taxon>
        <taxon>Bacteroidota</taxon>
        <taxon>Bacteroidia</taxon>
        <taxon>Bacteroidales</taxon>
        <taxon>Tenuifilaceae</taxon>
        <taxon>Tenuifilum</taxon>
    </lineage>
</organism>
<dbReference type="InterPro" id="IPR008969">
    <property type="entry name" value="CarboxyPept-like_regulatory"/>
</dbReference>
<gene>
    <name evidence="3" type="ORF">FHG85_00120</name>
</gene>
<proteinExistence type="predicted"/>
<evidence type="ECO:0000259" key="2">
    <source>
        <dbReference type="Pfam" id="PF13205"/>
    </source>
</evidence>
<dbReference type="Gene3D" id="2.60.40.1120">
    <property type="entry name" value="Carboxypeptidase-like, regulatory domain"/>
    <property type="match status" value="1"/>
</dbReference>
<dbReference type="Pfam" id="PF13205">
    <property type="entry name" value="Big_5"/>
    <property type="match status" value="1"/>
</dbReference>
<dbReference type="InterPro" id="IPR032812">
    <property type="entry name" value="SbsA_Ig"/>
</dbReference>
<protein>
    <submittedName>
        <fullName evidence="3">DUF2141 domain-containing protein</fullName>
    </submittedName>
</protein>
<dbReference type="Proteomes" id="UP000500961">
    <property type="component" value="Chromosome"/>
</dbReference>
<keyword evidence="4" id="KW-1185">Reference proteome</keyword>